<dbReference type="InterPro" id="IPR022099">
    <property type="entry name" value="DUF3638"/>
</dbReference>
<dbReference type="OrthoDB" id="407974at2"/>
<keyword evidence="3" id="KW-0645">Protease</keyword>
<keyword evidence="4" id="KW-0833">Ubl conjugation pathway</keyword>
<gene>
    <name evidence="9" type="ORF">CSEC_1265</name>
</gene>
<dbReference type="RefSeq" id="WP_041017629.1">
    <property type="nucleotide sequence ID" value="NZ_CCEJ010000005.1"/>
</dbReference>
<feature type="region of interest" description="Disordered" evidence="7">
    <location>
        <begin position="90"/>
        <end position="109"/>
    </location>
</feature>
<evidence type="ECO:0000256" key="7">
    <source>
        <dbReference type="SAM" id="MobiDB-lite"/>
    </source>
</evidence>
<evidence type="ECO:0000256" key="5">
    <source>
        <dbReference type="ARBA" id="ARBA00022801"/>
    </source>
</evidence>
<proteinExistence type="predicted"/>
<evidence type="ECO:0000256" key="4">
    <source>
        <dbReference type="ARBA" id="ARBA00022786"/>
    </source>
</evidence>
<dbReference type="InterPro" id="IPR051346">
    <property type="entry name" value="OTU_Deubiquitinase"/>
</dbReference>
<dbReference type="EMBL" id="CCEJ010000005">
    <property type="protein sequence ID" value="CDR34085.1"/>
    <property type="molecule type" value="Genomic_DNA"/>
</dbReference>
<dbReference type="eggNOG" id="COG1196">
    <property type="taxonomic scope" value="Bacteria"/>
</dbReference>
<evidence type="ECO:0000256" key="6">
    <source>
        <dbReference type="ARBA" id="ARBA00022807"/>
    </source>
</evidence>
<accession>A0A090D1T9</accession>
<keyword evidence="6" id="KW-0788">Thiol protease</keyword>
<evidence type="ECO:0000256" key="2">
    <source>
        <dbReference type="ARBA" id="ARBA00012759"/>
    </source>
</evidence>
<reference evidence="9" key="2">
    <citation type="submission" date="2014-09" db="EMBL/GenBank/DDBJ databases">
        <title>Criblamydia sequanensis harbors a mega-plasmid encoding arsenite resistance.</title>
        <authorList>
            <person name="Bertelli C."/>
            <person name="Goesmann A."/>
            <person name="Greub G."/>
        </authorList>
    </citation>
    <scope>NUCLEOTIDE SEQUENCE [LARGE SCALE GENOMIC DNA]</scope>
    <source>
        <strain evidence="9">CRIB-18</strain>
    </source>
</reference>
<reference evidence="9" key="1">
    <citation type="submission" date="2013-12" db="EMBL/GenBank/DDBJ databases">
        <authorList>
            <person name="Linke B."/>
        </authorList>
    </citation>
    <scope>NUCLEOTIDE SEQUENCE [LARGE SCALE GENOMIC DNA]</scope>
    <source>
        <strain evidence="9">CRIB-18</strain>
    </source>
</reference>
<evidence type="ECO:0000313" key="10">
    <source>
        <dbReference type="Proteomes" id="UP000031552"/>
    </source>
</evidence>
<dbReference type="STRING" id="1437425.CSEC_1265"/>
<keyword evidence="10" id="KW-1185">Reference proteome</keyword>
<dbReference type="PANTHER" id="PTHR13367">
    <property type="entry name" value="UBIQUITIN THIOESTERASE"/>
    <property type="match status" value="1"/>
</dbReference>
<dbReference type="EC" id="3.4.19.12" evidence="2"/>
<evidence type="ECO:0000256" key="1">
    <source>
        <dbReference type="ARBA" id="ARBA00000707"/>
    </source>
</evidence>
<keyword evidence="5" id="KW-0378">Hydrolase</keyword>
<comment type="caution">
    <text evidence="9">The sequence shown here is derived from an EMBL/GenBank/DDBJ whole genome shotgun (WGS) entry which is preliminary data.</text>
</comment>
<evidence type="ECO:0000313" key="9">
    <source>
        <dbReference type="EMBL" id="CDR34085.1"/>
    </source>
</evidence>
<dbReference type="GO" id="GO:0070530">
    <property type="term" value="F:K63-linked polyubiquitin modification-dependent protein binding"/>
    <property type="evidence" value="ECO:0007669"/>
    <property type="project" value="TreeGrafter"/>
</dbReference>
<name>A0A090D1T9_9BACT</name>
<dbReference type="GO" id="GO:0005737">
    <property type="term" value="C:cytoplasm"/>
    <property type="evidence" value="ECO:0007669"/>
    <property type="project" value="TreeGrafter"/>
</dbReference>
<feature type="compositionally biased region" description="Basic and acidic residues" evidence="7">
    <location>
        <begin position="95"/>
        <end position="106"/>
    </location>
</feature>
<dbReference type="GO" id="GO:0071947">
    <property type="term" value="P:protein deubiquitination involved in ubiquitin-dependent protein catabolic process"/>
    <property type="evidence" value="ECO:0007669"/>
    <property type="project" value="TreeGrafter"/>
</dbReference>
<protein>
    <recommendedName>
        <fullName evidence="2">ubiquitinyl hydrolase 1</fullName>
        <ecNumber evidence="2">3.4.19.12</ecNumber>
    </recommendedName>
</protein>
<feature type="domain" description="DUF3638" evidence="8">
    <location>
        <begin position="1995"/>
        <end position="2204"/>
    </location>
</feature>
<organism evidence="9 10">
    <name type="scientific">Candidatus Criblamydia sequanensis CRIB-18</name>
    <dbReference type="NCBI Taxonomy" id="1437425"/>
    <lineage>
        <taxon>Bacteria</taxon>
        <taxon>Pseudomonadati</taxon>
        <taxon>Chlamydiota</taxon>
        <taxon>Chlamydiia</taxon>
        <taxon>Parachlamydiales</taxon>
        <taxon>Candidatus Criblamydiaceae</taxon>
        <taxon>Candidatus Criblamydia</taxon>
    </lineage>
</organism>
<dbReference type="Proteomes" id="UP000031552">
    <property type="component" value="Unassembled WGS sequence"/>
</dbReference>
<evidence type="ECO:0000259" key="8">
    <source>
        <dbReference type="Pfam" id="PF12340"/>
    </source>
</evidence>
<evidence type="ECO:0000256" key="3">
    <source>
        <dbReference type="ARBA" id="ARBA00022670"/>
    </source>
</evidence>
<comment type="catalytic activity">
    <reaction evidence="1">
        <text>Thiol-dependent hydrolysis of ester, thioester, amide, peptide and isopeptide bonds formed by the C-terminal Gly of ubiquitin (a 76-residue protein attached to proteins as an intracellular targeting signal).</text>
        <dbReference type="EC" id="3.4.19.12"/>
    </reaction>
</comment>
<sequence>MRLDRSGMERLINLSNELNSKEFAELKEKDKKIIALVKEALENGAPTIDLDSSKDPDHFIKSFESKVQYIKKTPRNKDLLSRLEKFAETNLSSGQERKSQDDKEKVTASPTLYDTAEAITHDYEDESQRFYQNIYENNFDPGEKEFDYDSGDDRGFREALTLDKDFILSPIDRESGKAEFYEKLSKGSYSNFQVLKNNYYEQEASRPIPQVDAKLFAHIHADEFGAPSKYEGNSDATPLKFVTDFLLSEKEKGGSVYGLSSEDLELLQNTIYDGIGSNIDVMAMTKALSQGKPFLILGGWKDAKGGHAIYYELIPEKDGTLSFRIYNLGAGADYASQTHGNPIVEWRGISRDKFLAAEIIKEHLSLTHIGEDQTPTHFDANDVYKGLFTYLEPKEVAVVSPKVDRPLKLQRAGLCTYRSLLAFLSSRMSDNDFKRLKIDLKIKSLSEFQKKLEKEGATFSEKQLLQKSIRKLSRSLIRLRKEGIVDDQYLEASLNLIERSVYTYYGEIKEPRAPISEEKGYEIATLRSLPTPSLMTEIKDDEAVSPKFLFRQIKELDLKDPKALAKIEDLRKKAMEAWEKGFNHEPHLFFEELIRSVPDEVWLGDGISETECQERILLLNQILKDYFKTCFTTPVGSAISPEKIFVLYKTFFLQKELVRQFNPKLIEELSFSMPFRSQVDTLFFMKLTSDERKALKHYQKSALFEGATRNAPGNYYKERGDGSLMYDYSVPCRGNGFAIFGFDLKYSRKKNNTFEDFVISHFPDVLAKEKKTHKNYSIFDISKQEGLLIGSAHFPDWFKALRENFLYSSFMLYEPLIYHPDLDRTIPVEFSFTHIDNTKNIGSENYLLLSNLWNQPFMLTTGRVESSHYLPAPQKNKAKSTLRMLGFLNVHSEKKLLNVQTDYNVSRTLKNSPDSSRAHLELIQRLGYATLGKNVSSISLLELFTESPELMSDPDMQIFFQKIFLMQEPLFNDPVFASRFSAFFERMQARALEDNQIQPYVFMCCMKRYQDSFVGENRIQEELSDLRGLLNKVGLDNESKKAIYAEMIGCFNELETLTDQDIEDLVIAEMFLKQHPLPKEQLSFYQKKELEDCFWKKSFEVKEYLTKLPREKLNLFCNRLANILDPGFEGSEWKMILDPIDERPLFSSSSGESIDVFKKQLRVKQTLLLQNIPETILAREEFKALFPNVKEGKFLEDGSFHFRDSEGNKVAVSIKDDRLIVEKQFFGRVPYVLVPKDTFLTVSNGKILPNLHSLSLIEDFDMWINESVAGVSALILTDKKTKEPIYYTEIFRSRSDPKNFEIDMRIPLVRIKDGAHLFKARGYYANFEDPLYTHEIYTKDNKYEIEFPRYGLTFKTREPGDKLYSDQFEGFYIYEGFGLDSIAPYEHYLALRNDRGEIKLIMPFHHAFTTPEEAKDVFEIRYSLNLNSDLENPKKQTCYVYDLVNGTPQAKSRTALLYLAEVYLLNQKYNEAHALLNRYGRKLSAFTKKERTILEKIALMDTVTGNKEGDAIGIQLLAAHLLVKNNLAFPKKHKGPNAVSLLSENYRNYLKSRKNSTFVQLKKEEEKEIRRILQYRDPRGASTDAIQASEKINKITDSINFMGEWMQFRQMKQRPPDADFPITRAFMHRQKLNFFEAYRIAKDITPEGIAGRERLRAAITYAKAMPEFADPSNQPDKVLILEQVLLAPELYPDFSEEKFVYEEGDKIVEITNHLLKEKGSSLEPVLEDVVKGEVKSEVYEKRKSIPDREVELPPLSAQDRRTILSSWKKELSPPSKEFSIDFDPEDHSIPVPDKGKDKKSLLDTLFEFYDIFSKGTEKRLESPLIQSEVVRLKKDLSEFARNSQEIQKEILIESVPDLKKEIANKKENASLDQMWLEKDLVDRANRVPETQDKDLLHRLMRTGGLLRPLTLQDILTNFAKGSPEDLMALNPALTKEDIKDLYVLAHKYLEQGVALNKMNRVQSLIETIEESVSKGKSPSFLLQNLYQELTQKPHFNSIERPAFLAFEYFADISLRENQVRIIEKFIKGDLESANQIAELIMNSGKSAVCMPILGFMRADGKNISILIASPSLFPRLSEEIDPALYHAYSMGLRTFQFDRDTKFDKLTLKNILSELKTIQKNRDCLIMTSKSFHCLLLKYIEKASEHYTAHPPQTMPSKELLLMGEILTLLSNEGVPLLDEADTLLSILHEVSFSLGEKTMLDRTQIEVLGMIFKELYFNPDITKLANIETGITTTEGAPALTEEIYHSEIKEKLAGAFLEALKSFSSPDLSLQDKVRSRFINLSEEDKKLMAAYLVRDKLKIKEAEEAYLKEDKAIRNILATAGLEISSLLPHTLTRGLNENYGLNKEGGGTIAIPFKGSQTPNVGSQFASTSIMVNYTFQIYAKEEIPSYIIENEIKRLQVAARKEMEETSKKLQEVDAWKKFNTLKGDLNLSLFNLNSYQIDKIVQQVNKDPEIRLRVAKELILPEQEVYLKKLNSNAMTLASFLNRISGFTGTLYNAASMHRKIKPEATLGTDSSTISLLWQNSFNAVIQPDGKSAEELRNELPIETDMVIDAGGYFKDLDNEANAQKLFFKYQKPVAYFDKEGSLVVYTDKGILPFDEAELKKQDRVTFLDQVYTTGSNVLQHEDAIGVLTVGSEMMLRDLLQSAWRLRGLDKGQKIRFYVDGRTSQIIYETLSLPKKTELNFSHILAFCILNQAKRQGKDNEKGFYLELNEIKQKLLLDILLDPKIAETDKRLAVDALCSSWIKEDSADADDQYGKLPSEIDSNQLIEEEAEKLILVLKSIPGSENAIKEVSKVKEHYIDKLLKKILTHGSVESSTMEQEQQKISELESDKQVEFFEGKSEIEFAEVQFNNEFKETAFDPDSVGITFVRRRDASHDTPVFPLSNYFEHFEELKPYAKDFKDISISINMLSYPEKEKKLEREEFQFFGPYRTQIHYIYLDEKEGKFILISNKHADALIKENPDFIYNLGLGYLDPAKKISKEALIKVVKTKFLAGISSYTPEERKILKEWLIESGVERMEKFFLTFSLEGNATRQEAYMQSGLKRLFHEIRSEEKVNV</sequence>
<dbReference type="PANTHER" id="PTHR13367:SF28">
    <property type="entry name" value="UBIQUITIN THIOESTERASE ZRANB1"/>
    <property type="match status" value="1"/>
</dbReference>
<dbReference type="GO" id="GO:0004843">
    <property type="term" value="F:cysteine-type deubiquitinase activity"/>
    <property type="evidence" value="ECO:0007669"/>
    <property type="project" value="UniProtKB-EC"/>
</dbReference>
<dbReference type="Pfam" id="PF12340">
    <property type="entry name" value="DUF3638"/>
    <property type="match status" value="1"/>
</dbReference>